<sequence>MTTKDNLQFRSKRERESEIDLVRNYRDIAIPAIAAASQAGRKAVANAGKARRSDEPQLIAAE</sequence>
<proteinExistence type="predicted"/>
<dbReference type="EMBL" id="SOZD01000003">
    <property type="protein sequence ID" value="TFF22845.1"/>
    <property type="molecule type" value="Genomic_DNA"/>
</dbReference>
<protein>
    <submittedName>
        <fullName evidence="2">Uncharacterized protein</fullName>
    </submittedName>
</protein>
<accession>A0A4Y8RIJ2</accession>
<dbReference type="Proteomes" id="UP000298179">
    <property type="component" value="Unassembled WGS sequence"/>
</dbReference>
<evidence type="ECO:0000313" key="2">
    <source>
        <dbReference type="EMBL" id="TFF22845.1"/>
    </source>
</evidence>
<dbReference type="AlphaFoldDB" id="A0A4Y8RIJ2"/>
<evidence type="ECO:0000256" key="1">
    <source>
        <dbReference type="SAM" id="MobiDB-lite"/>
    </source>
</evidence>
<name>A0A4Y8RIJ2_9HYPH</name>
<feature type="region of interest" description="Disordered" evidence="1">
    <location>
        <begin position="43"/>
        <end position="62"/>
    </location>
</feature>
<dbReference type="RefSeq" id="WP_134761946.1">
    <property type="nucleotide sequence ID" value="NZ_SOZD01000003.1"/>
</dbReference>
<reference evidence="2 3" key="1">
    <citation type="submission" date="2019-03" db="EMBL/GenBank/DDBJ databases">
        <title>Jiella endophytica sp. nov., a novel endophytic bacterium isolated from root of Ficus microcarpa Linn. f.</title>
        <authorList>
            <person name="Tuo L."/>
        </authorList>
    </citation>
    <scope>NUCLEOTIDE SEQUENCE [LARGE SCALE GENOMIC DNA]</scope>
    <source>
        <strain evidence="2 3">CBS5Q-3</strain>
    </source>
</reference>
<organism evidence="2 3">
    <name type="scientific">Jiella endophytica</name>
    <dbReference type="NCBI Taxonomy" id="2558362"/>
    <lineage>
        <taxon>Bacteria</taxon>
        <taxon>Pseudomonadati</taxon>
        <taxon>Pseudomonadota</taxon>
        <taxon>Alphaproteobacteria</taxon>
        <taxon>Hyphomicrobiales</taxon>
        <taxon>Aurantimonadaceae</taxon>
        <taxon>Jiella</taxon>
    </lineage>
</organism>
<keyword evidence="3" id="KW-1185">Reference proteome</keyword>
<evidence type="ECO:0000313" key="3">
    <source>
        <dbReference type="Proteomes" id="UP000298179"/>
    </source>
</evidence>
<gene>
    <name evidence="2" type="ORF">E3C22_10290</name>
</gene>
<comment type="caution">
    <text evidence="2">The sequence shown here is derived from an EMBL/GenBank/DDBJ whole genome shotgun (WGS) entry which is preliminary data.</text>
</comment>